<dbReference type="Pfam" id="PF00583">
    <property type="entry name" value="Acetyltransf_1"/>
    <property type="match status" value="1"/>
</dbReference>
<proteinExistence type="predicted"/>
<protein>
    <submittedName>
        <fullName evidence="4">SATL1 protein</fullName>
    </submittedName>
</protein>
<dbReference type="InterPro" id="IPR000182">
    <property type="entry name" value="GNAT_dom"/>
</dbReference>
<dbReference type="GO" id="GO:0008080">
    <property type="term" value="F:N-acetyltransferase activity"/>
    <property type="evidence" value="ECO:0007669"/>
    <property type="project" value="TreeGrafter"/>
</dbReference>
<dbReference type="PANTHER" id="PTHR10545">
    <property type="entry name" value="DIAMINE N-ACETYLTRANSFERASE"/>
    <property type="match status" value="1"/>
</dbReference>
<feature type="domain" description="N-acetyltransferase" evidence="3">
    <location>
        <begin position="214"/>
        <end position="360"/>
    </location>
</feature>
<evidence type="ECO:0000313" key="5">
    <source>
        <dbReference type="Proteomes" id="UP000601435"/>
    </source>
</evidence>
<keyword evidence="5" id="KW-1185">Reference proteome</keyword>
<name>A0A812IY23_9DINO</name>
<dbReference type="InterPro" id="IPR016181">
    <property type="entry name" value="Acyl_CoA_acyltransferase"/>
</dbReference>
<keyword evidence="1" id="KW-0808">Transferase</keyword>
<evidence type="ECO:0000256" key="1">
    <source>
        <dbReference type="ARBA" id="ARBA00022679"/>
    </source>
</evidence>
<dbReference type="PROSITE" id="PS51186">
    <property type="entry name" value="GNAT"/>
    <property type="match status" value="1"/>
</dbReference>
<keyword evidence="2" id="KW-0012">Acyltransferase</keyword>
<dbReference type="Gene3D" id="3.40.630.30">
    <property type="match status" value="1"/>
</dbReference>
<dbReference type="SUPFAM" id="SSF55729">
    <property type="entry name" value="Acyl-CoA N-acyltransferases (Nat)"/>
    <property type="match status" value="1"/>
</dbReference>
<dbReference type="CDD" id="cd04301">
    <property type="entry name" value="NAT_SF"/>
    <property type="match status" value="1"/>
</dbReference>
<dbReference type="AlphaFoldDB" id="A0A812IY23"/>
<evidence type="ECO:0000256" key="2">
    <source>
        <dbReference type="ARBA" id="ARBA00023315"/>
    </source>
</evidence>
<comment type="caution">
    <text evidence="4">The sequence shown here is derived from an EMBL/GenBank/DDBJ whole genome shotgun (WGS) entry which is preliminary data.</text>
</comment>
<evidence type="ECO:0000259" key="3">
    <source>
        <dbReference type="PROSITE" id="PS51186"/>
    </source>
</evidence>
<dbReference type="PANTHER" id="PTHR10545:SF51">
    <property type="entry name" value="THIALYSINE N-EPSILON-ACETYLTRANSFERASE"/>
    <property type="match status" value="1"/>
</dbReference>
<sequence>MSASSPSTLTAALVNQHIEDVLQEVNPILQGRKGLLLQPVSDWSAFLPEVHMDTPWYFGLLAESSGGPGARREALLSFYVGYSTWDGRCLFLDQLPEGDEDTEKLYLQILARIALRIGSRRLTWKRRSIPEWYKTGPPEISEGLLVLRMDRPAMESYAGRQPRDLAGGKAFHRAFVTEQVEECLAERRSARPNLHVRLVDSTDSDAEVMAQLVRGLAIYTQEPLEAVRCTARDYLVDGGGPTPLYYCLLIDHIDSSTGEKTTCGIAVVYFGYYMKEGRFLYLEDLYVEEAYRSKGAGSTTLRALADIGLRLDCAAFYWLALEWNKPALEMYTKIAEVQEGLQVHRYTDEKLAEFAEGLLV</sequence>
<reference evidence="4" key="1">
    <citation type="submission" date="2021-02" db="EMBL/GenBank/DDBJ databases">
        <authorList>
            <person name="Dougan E. K."/>
            <person name="Rhodes N."/>
            <person name="Thang M."/>
            <person name="Chan C."/>
        </authorList>
    </citation>
    <scope>NUCLEOTIDE SEQUENCE</scope>
</reference>
<accession>A0A812IY23</accession>
<dbReference type="Proteomes" id="UP000601435">
    <property type="component" value="Unassembled WGS sequence"/>
</dbReference>
<dbReference type="EMBL" id="CAJNJA010005563">
    <property type="protein sequence ID" value="CAE7192946.1"/>
    <property type="molecule type" value="Genomic_DNA"/>
</dbReference>
<gene>
    <name evidence="4" type="primary">SATL1</name>
    <name evidence="4" type="ORF">SNEC2469_LOCUS1234</name>
</gene>
<organism evidence="4 5">
    <name type="scientific">Symbiodinium necroappetens</name>
    <dbReference type="NCBI Taxonomy" id="1628268"/>
    <lineage>
        <taxon>Eukaryota</taxon>
        <taxon>Sar</taxon>
        <taxon>Alveolata</taxon>
        <taxon>Dinophyceae</taxon>
        <taxon>Suessiales</taxon>
        <taxon>Symbiodiniaceae</taxon>
        <taxon>Symbiodinium</taxon>
    </lineage>
</organism>
<dbReference type="InterPro" id="IPR051016">
    <property type="entry name" value="Diverse_Substrate_AcTransf"/>
</dbReference>
<evidence type="ECO:0000313" key="4">
    <source>
        <dbReference type="EMBL" id="CAE7192946.1"/>
    </source>
</evidence>
<dbReference type="OrthoDB" id="7305308at2759"/>